<dbReference type="AlphaFoldDB" id="A0A7W6PP57"/>
<feature type="transmembrane region" description="Helical" evidence="1">
    <location>
        <begin position="42"/>
        <end position="60"/>
    </location>
</feature>
<dbReference type="Pfam" id="PF19602">
    <property type="entry name" value="DUF6107"/>
    <property type="match status" value="1"/>
</dbReference>
<keyword evidence="3" id="KW-1185">Reference proteome</keyword>
<evidence type="ECO:0000313" key="3">
    <source>
        <dbReference type="Proteomes" id="UP000519897"/>
    </source>
</evidence>
<organism evidence="2 3">
    <name type="scientific">Rhizobium rhizoryzae</name>
    <dbReference type="NCBI Taxonomy" id="451876"/>
    <lineage>
        <taxon>Bacteria</taxon>
        <taxon>Pseudomonadati</taxon>
        <taxon>Pseudomonadota</taxon>
        <taxon>Alphaproteobacteria</taxon>
        <taxon>Hyphomicrobiales</taxon>
        <taxon>Rhizobiaceae</taxon>
        <taxon>Rhizobium/Agrobacterium group</taxon>
        <taxon>Rhizobium</taxon>
    </lineage>
</organism>
<proteinExistence type="predicted"/>
<dbReference type="EMBL" id="JACIEC010000001">
    <property type="protein sequence ID" value="MBB4142720.1"/>
    <property type="molecule type" value="Genomic_DNA"/>
</dbReference>
<comment type="caution">
    <text evidence="2">The sequence shown here is derived from an EMBL/GenBank/DDBJ whole genome shotgun (WGS) entry which is preliminary data.</text>
</comment>
<name>A0A7W6PP57_9HYPH</name>
<evidence type="ECO:0000256" key="1">
    <source>
        <dbReference type="SAM" id="Phobius"/>
    </source>
</evidence>
<keyword evidence="1" id="KW-0812">Transmembrane</keyword>
<reference evidence="2 3" key="1">
    <citation type="submission" date="2020-08" db="EMBL/GenBank/DDBJ databases">
        <title>Genomic Encyclopedia of Type Strains, Phase IV (KMG-IV): sequencing the most valuable type-strain genomes for metagenomic binning, comparative biology and taxonomic classification.</title>
        <authorList>
            <person name="Goeker M."/>
        </authorList>
    </citation>
    <scope>NUCLEOTIDE SEQUENCE [LARGE SCALE GENOMIC DNA]</scope>
    <source>
        <strain evidence="2 3">DSM 29514</strain>
    </source>
</reference>
<keyword evidence="1" id="KW-0472">Membrane</keyword>
<protein>
    <submittedName>
        <fullName evidence="2">Cation transporter-like permease</fullName>
    </submittedName>
</protein>
<gene>
    <name evidence="2" type="ORF">GGQ72_001219</name>
</gene>
<sequence>MADLGHDGGMLAARMVGATAGAWVSLVYLLPESWKEAVSRFLTGACCGVMFGAPVGIWLSERLGLVGQLTALETALSGSAAASLSAWWVLGALVRVAGRFGAKPDGEKQS</sequence>
<keyword evidence="1" id="KW-1133">Transmembrane helix</keyword>
<dbReference type="RefSeq" id="WP_062552831.1">
    <property type="nucleotide sequence ID" value="NZ_CP049250.1"/>
</dbReference>
<evidence type="ECO:0000313" key="2">
    <source>
        <dbReference type="EMBL" id="MBB4142720.1"/>
    </source>
</evidence>
<feature type="transmembrane region" description="Helical" evidence="1">
    <location>
        <begin position="12"/>
        <end position="30"/>
    </location>
</feature>
<dbReference type="InterPro" id="IPR046089">
    <property type="entry name" value="DUF6107"/>
</dbReference>
<accession>A0A7W6PP57</accession>
<feature type="transmembrane region" description="Helical" evidence="1">
    <location>
        <begin position="80"/>
        <end position="98"/>
    </location>
</feature>
<dbReference type="Proteomes" id="UP000519897">
    <property type="component" value="Unassembled WGS sequence"/>
</dbReference>